<feature type="repeat" description="Pumilio" evidence="4">
    <location>
        <begin position="547"/>
        <end position="582"/>
    </location>
</feature>
<dbReference type="InterPro" id="IPR001313">
    <property type="entry name" value="Pumilio_RNA-bd_rpt"/>
</dbReference>
<feature type="compositionally biased region" description="Basic residues" evidence="5">
    <location>
        <begin position="35"/>
        <end position="46"/>
    </location>
</feature>
<dbReference type="CDD" id="cd07920">
    <property type="entry name" value="Pumilio"/>
    <property type="match status" value="1"/>
</dbReference>
<dbReference type="PROSITE" id="PS50303">
    <property type="entry name" value="PUM_HD"/>
    <property type="match status" value="1"/>
</dbReference>
<feature type="compositionally biased region" description="Low complexity" evidence="5">
    <location>
        <begin position="23"/>
        <end position="34"/>
    </location>
</feature>
<feature type="repeat" description="Pumilio" evidence="4">
    <location>
        <begin position="583"/>
        <end position="618"/>
    </location>
</feature>
<feature type="repeat" description="Pumilio" evidence="4">
    <location>
        <begin position="619"/>
        <end position="654"/>
    </location>
</feature>
<feature type="region of interest" description="Disordered" evidence="5">
    <location>
        <begin position="330"/>
        <end position="354"/>
    </location>
</feature>
<feature type="compositionally biased region" description="Polar residues" evidence="5">
    <location>
        <begin position="345"/>
        <end position="354"/>
    </location>
</feature>
<feature type="region of interest" description="Disordered" evidence="5">
    <location>
        <begin position="23"/>
        <end position="54"/>
    </location>
</feature>
<dbReference type="InParanoid" id="A0A200PM85"/>
<comment type="function">
    <text evidence="3">Sequence-specific RNA-binding protein that regulates translation and mRNA stability by binding the 3'-UTR of target mRNAs.</text>
</comment>
<evidence type="ECO:0000259" key="6">
    <source>
        <dbReference type="PROSITE" id="PS50303"/>
    </source>
</evidence>
<dbReference type="Pfam" id="PF00806">
    <property type="entry name" value="PUF"/>
    <property type="match status" value="8"/>
</dbReference>
<dbReference type="InterPro" id="IPR033133">
    <property type="entry name" value="PUM-HD"/>
</dbReference>
<keyword evidence="1" id="KW-0677">Repeat</keyword>
<dbReference type="GO" id="GO:0006417">
    <property type="term" value="P:regulation of translation"/>
    <property type="evidence" value="ECO:0007669"/>
    <property type="project" value="UniProtKB-KW"/>
</dbReference>
<dbReference type="FunFam" id="1.25.10.10:FF:000237">
    <property type="entry name" value="Pumilio homolog 9"/>
    <property type="match status" value="1"/>
</dbReference>
<feature type="domain" description="PUM-HD" evidence="6">
    <location>
        <begin position="412"/>
        <end position="755"/>
    </location>
</feature>
<dbReference type="AlphaFoldDB" id="A0A200PM85"/>
<evidence type="ECO:0000256" key="2">
    <source>
        <dbReference type="ARBA" id="ARBA00022845"/>
    </source>
</evidence>
<comment type="caution">
    <text evidence="7">The sequence shown here is derived from an EMBL/GenBank/DDBJ whole genome shotgun (WGS) entry which is preliminary data.</text>
</comment>
<dbReference type="InterPro" id="IPR033712">
    <property type="entry name" value="Pumilio_RNA-bd"/>
</dbReference>
<evidence type="ECO:0000313" key="8">
    <source>
        <dbReference type="Proteomes" id="UP000195402"/>
    </source>
</evidence>
<dbReference type="GO" id="GO:0003729">
    <property type="term" value="F:mRNA binding"/>
    <property type="evidence" value="ECO:0007669"/>
    <property type="project" value="TreeGrafter"/>
</dbReference>
<feature type="repeat" description="Pumilio" evidence="4">
    <location>
        <begin position="471"/>
        <end position="507"/>
    </location>
</feature>
<evidence type="ECO:0000256" key="4">
    <source>
        <dbReference type="PROSITE-ProRule" id="PRU00317"/>
    </source>
</evidence>
<dbReference type="SUPFAM" id="SSF48371">
    <property type="entry name" value="ARM repeat"/>
    <property type="match status" value="1"/>
</dbReference>
<evidence type="ECO:0000256" key="3">
    <source>
        <dbReference type="ARBA" id="ARBA00058490"/>
    </source>
</evidence>
<feature type="region of interest" description="Disordered" evidence="5">
    <location>
        <begin position="78"/>
        <end position="116"/>
    </location>
</feature>
<feature type="repeat" description="Pumilio" evidence="4">
    <location>
        <begin position="656"/>
        <end position="691"/>
    </location>
</feature>
<dbReference type="Gene3D" id="1.25.10.10">
    <property type="entry name" value="Leucine-rich Repeat Variant"/>
    <property type="match status" value="1"/>
</dbReference>
<evidence type="ECO:0000256" key="1">
    <source>
        <dbReference type="ARBA" id="ARBA00022737"/>
    </source>
</evidence>
<gene>
    <name evidence="7" type="ORF">BVC80_715g8</name>
</gene>
<dbReference type="PROSITE" id="PS50302">
    <property type="entry name" value="PUM"/>
    <property type="match status" value="8"/>
</dbReference>
<dbReference type="Proteomes" id="UP000195402">
    <property type="component" value="Unassembled WGS sequence"/>
</dbReference>
<feature type="compositionally biased region" description="Polar residues" evidence="5">
    <location>
        <begin position="105"/>
        <end position="115"/>
    </location>
</feature>
<dbReference type="OMA" id="GYIYLMA"/>
<dbReference type="InterPro" id="IPR016024">
    <property type="entry name" value="ARM-type_fold"/>
</dbReference>
<dbReference type="STRING" id="56857.A0A200PM85"/>
<dbReference type="PANTHER" id="PTHR12537">
    <property type="entry name" value="RNA BINDING PROTEIN PUMILIO-RELATED"/>
    <property type="match status" value="1"/>
</dbReference>
<feature type="repeat" description="Pumilio" evidence="4">
    <location>
        <begin position="510"/>
        <end position="546"/>
    </location>
</feature>
<protein>
    <submittedName>
        <fullName evidence="7">Pumilio RNA-binding repeat</fullName>
    </submittedName>
</protein>
<keyword evidence="8" id="KW-1185">Reference proteome</keyword>
<accession>A0A200PM85</accession>
<name>A0A200PM85_MACCD</name>
<dbReference type="GO" id="GO:0005737">
    <property type="term" value="C:cytoplasm"/>
    <property type="evidence" value="ECO:0007669"/>
    <property type="project" value="TreeGrafter"/>
</dbReference>
<dbReference type="EMBL" id="MVGT01004510">
    <property type="protein sequence ID" value="OUZ99312.1"/>
    <property type="molecule type" value="Genomic_DNA"/>
</dbReference>
<dbReference type="PANTHER" id="PTHR12537:SF13">
    <property type="entry name" value="PUMILIO HOMOLOGY DOMAIN FAMILY MEMBER 4"/>
    <property type="match status" value="1"/>
</dbReference>
<proteinExistence type="predicted"/>
<organism evidence="7 8">
    <name type="scientific">Macleaya cordata</name>
    <name type="common">Five-seeded plume-poppy</name>
    <name type="synonym">Bocconia cordata</name>
    <dbReference type="NCBI Taxonomy" id="56857"/>
    <lineage>
        <taxon>Eukaryota</taxon>
        <taxon>Viridiplantae</taxon>
        <taxon>Streptophyta</taxon>
        <taxon>Embryophyta</taxon>
        <taxon>Tracheophyta</taxon>
        <taxon>Spermatophyta</taxon>
        <taxon>Magnoliopsida</taxon>
        <taxon>Ranunculales</taxon>
        <taxon>Papaveraceae</taxon>
        <taxon>Papaveroideae</taxon>
        <taxon>Macleaya</taxon>
    </lineage>
</organism>
<feature type="repeat" description="Pumilio" evidence="4">
    <location>
        <begin position="692"/>
        <end position="729"/>
    </location>
</feature>
<feature type="repeat" description="Pumilio" evidence="4">
    <location>
        <begin position="435"/>
        <end position="470"/>
    </location>
</feature>
<sequence>MKDNEEFDMLLNEIPHATSVNHQHLIQQQQQQKTHNPHQNHHHGHVHVHDGHGFSPKHTIGMYYDNTSYHQNCNSPVSGLSLQSGDSSAASSLSGRSTPLEETKSQTPQRNTQFPNGFVLESNLPDSSVDFFDDSVDEVNLSRNLFNMNIRDGQDNFSNISGYPYGNVQFSDLSSVRTNNGYVENNGFLEDYRRCSSDIGGFGNPFTPNLMNLNQESMSALLGLQERCQIGNLSGSPYISPVPSDSLLPYLGSSVGTPWLQKMEHSINDESLRNLQFQEAAAAFVGDYNHIEEIQVHNTFPAATRPFVSNGFLYPMENGRTAHVYRGALDTPSSPHLTNPRRVGTTPNSWNPHSLSSVKSARNVETFSCEGSWILQGSSLNNVNNKRSDLSREHRKVLDGLSHSRRTPSIDCRNSLSPKMYNPFIMPLKYDSLCSFQGNIYSVAKDQNGCRFLQRKFDEGTPQEIEMIFNEIIHHVVELMVNPFGNYLIQKLLDVCTEQQRMQILIMVTSEPGELVRISLNTHGTRVVQKLIDTLKTREQISLVISALEPRFIHLMKDPNGNHVVQRCLQCLSSEDNKFIFDAAAKFCIDIATDRHGCCVLQKCISHSMGGRREKLVAEISIHGLFLAQDAYGNYVIQYIVEQLRIPSANATLHSQFQGNYVHLAMQKFSSNVVQKCLQYFNEENRIKIIHELLLSPQFEQLLQDPFANYVIQTALEVSKGSLHASLAGAIRPHAAALKMIPYFKRIYSKILSKK</sequence>
<evidence type="ECO:0000256" key="5">
    <source>
        <dbReference type="SAM" id="MobiDB-lite"/>
    </source>
</evidence>
<keyword evidence="2" id="KW-0810">Translation regulation</keyword>
<dbReference type="InterPro" id="IPR011989">
    <property type="entry name" value="ARM-like"/>
</dbReference>
<dbReference type="SMART" id="SM00025">
    <property type="entry name" value="Pumilio"/>
    <property type="match status" value="8"/>
</dbReference>
<evidence type="ECO:0000313" key="7">
    <source>
        <dbReference type="EMBL" id="OUZ99312.1"/>
    </source>
</evidence>
<feature type="compositionally biased region" description="Low complexity" evidence="5">
    <location>
        <begin position="78"/>
        <end position="97"/>
    </location>
</feature>
<reference evidence="7 8" key="1">
    <citation type="journal article" date="2017" name="Mol. Plant">
        <title>The Genome of Medicinal Plant Macleaya cordata Provides New Insights into Benzylisoquinoline Alkaloids Metabolism.</title>
        <authorList>
            <person name="Liu X."/>
            <person name="Liu Y."/>
            <person name="Huang P."/>
            <person name="Ma Y."/>
            <person name="Qing Z."/>
            <person name="Tang Q."/>
            <person name="Cao H."/>
            <person name="Cheng P."/>
            <person name="Zheng Y."/>
            <person name="Yuan Z."/>
            <person name="Zhou Y."/>
            <person name="Liu J."/>
            <person name="Tang Z."/>
            <person name="Zhuo Y."/>
            <person name="Zhang Y."/>
            <person name="Yu L."/>
            <person name="Huang J."/>
            <person name="Yang P."/>
            <person name="Peng Q."/>
            <person name="Zhang J."/>
            <person name="Jiang W."/>
            <person name="Zhang Z."/>
            <person name="Lin K."/>
            <person name="Ro D.K."/>
            <person name="Chen X."/>
            <person name="Xiong X."/>
            <person name="Shang Y."/>
            <person name="Huang S."/>
            <person name="Zeng J."/>
        </authorList>
    </citation>
    <scope>NUCLEOTIDE SEQUENCE [LARGE SCALE GENOMIC DNA]</scope>
    <source>
        <strain evidence="8">cv. BLH2017</strain>
        <tissue evidence="7">Root</tissue>
    </source>
</reference>
<dbReference type="OrthoDB" id="668540at2759"/>